<dbReference type="Proteomes" id="UP001061070">
    <property type="component" value="Unassembled WGS sequence"/>
</dbReference>
<evidence type="ECO:0000313" key="2">
    <source>
        <dbReference type="Proteomes" id="UP001061070"/>
    </source>
</evidence>
<name>A0ABQ0Q7I9_9PROT</name>
<protein>
    <submittedName>
        <fullName evidence="1">Uncharacterized protein</fullName>
    </submittedName>
</protein>
<reference evidence="1" key="1">
    <citation type="submission" date="2013-04" db="EMBL/GenBank/DDBJ databases">
        <title>The genome sequencing project of 58 acetic acid bacteria.</title>
        <authorList>
            <person name="Okamoto-Kainuma A."/>
            <person name="Ishikawa M."/>
            <person name="Umino S."/>
            <person name="Koizumi Y."/>
            <person name="Shiwa Y."/>
            <person name="Yoshikawa H."/>
            <person name="Matsutani M."/>
            <person name="Matsushita K."/>
        </authorList>
    </citation>
    <scope>NUCLEOTIDE SEQUENCE</scope>
    <source>
        <strain evidence="1">NRIC 0228</strain>
    </source>
</reference>
<evidence type="ECO:0000313" key="1">
    <source>
        <dbReference type="EMBL" id="GBR07919.1"/>
    </source>
</evidence>
<accession>A0ABQ0Q7I9</accession>
<gene>
    <name evidence="1" type="ORF">AA0228_0172</name>
</gene>
<organism evidence="1 2">
    <name type="scientific">Gluconobacter frateurii NRIC 0228</name>
    <dbReference type="NCBI Taxonomy" id="1307946"/>
    <lineage>
        <taxon>Bacteria</taxon>
        <taxon>Pseudomonadati</taxon>
        <taxon>Pseudomonadota</taxon>
        <taxon>Alphaproteobacteria</taxon>
        <taxon>Acetobacterales</taxon>
        <taxon>Acetobacteraceae</taxon>
        <taxon>Gluconobacter</taxon>
    </lineage>
</organism>
<comment type="caution">
    <text evidence="1">The sequence shown here is derived from an EMBL/GenBank/DDBJ whole genome shotgun (WGS) entry which is preliminary data.</text>
</comment>
<sequence>MGEFCPAFSAGLPCIDCMMIDGFKNVQQNNRQNSATFLSKCCDIYVAFSSFESESFFGAQGVS</sequence>
<keyword evidence="2" id="KW-1185">Reference proteome</keyword>
<dbReference type="EMBL" id="BAQW01000001">
    <property type="protein sequence ID" value="GBR07919.1"/>
    <property type="molecule type" value="Genomic_DNA"/>
</dbReference>
<proteinExistence type="predicted"/>